<dbReference type="eggNOG" id="ENOG502ZB8Q">
    <property type="taxonomic scope" value="Bacteria"/>
</dbReference>
<comment type="caution">
    <text evidence="1">The sequence shown here is derived from an EMBL/GenBank/DDBJ whole genome shotgun (WGS) entry which is preliminary data.</text>
</comment>
<dbReference type="Proteomes" id="UP000029585">
    <property type="component" value="Unassembled WGS sequence"/>
</dbReference>
<sequence>MLCEVPLTKEQQDFAAEHHGLVYKFLNDNHLPENEFYDVVIFPYLKAVKDYFSDESAQHYSFAAIAMHRMRLCIYDYFRSQARRKRNAEVISIHLGLYPDGVPLEEVLPGQDSLMQEFEMQQMLHDLASHVSEQQMKIVRMKGYGYGIREISSHEKIPMKRIQELLDEVHAVFLRLCRE</sequence>
<dbReference type="PATRIC" id="fig|742738.3.peg.1956"/>
<proteinExistence type="predicted"/>
<accession>A0A096DDI3</accession>
<gene>
    <name evidence="1" type="ORF">HMPREF9460_01907</name>
</gene>
<dbReference type="AlphaFoldDB" id="A0A096DDI3"/>
<evidence type="ECO:0000313" key="2">
    <source>
        <dbReference type="Proteomes" id="UP000029585"/>
    </source>
</evidence>
<dbReference type="EMBL" id="ADLO01000056">
    <property type="protein sequence ID" value="KGF55594.1"/>
    <property type="molecule type" value="Genomic_DNA"/>
</dbReference>
<organism evidence="1 2">
    <name type="scientific">Flavonifractor plautii 1_3_50AFAA</name>
    <dbReference type="NCBI Taxonomy" id="742738"/>
    <lineage>
        <taxon>Bacteria</taxon>
        <taxon>Bacillati</taxon>
        <taxon>Bacillota</taxon>
        <taxon>Clostridia</taxon>
        <taxon>Eubacteriales</taxon>
        <taxon>Oscillospiraceae</taxon>
        <taxon>Flavonifractor</taxon>
    </lineage>
</organism>
<protein>
    <submittedName>
        <fullName evidence="1">Uncharacterized protein</fullName>
    </submittedName>
</protein>
<name>A0A096DDI3_FLAPL</name>
<keyword evidence="2" id="KW-1185">Reference proteome</keyword>
<evidence type="ECO:0000313" key="1">
    <source>
        <dbReference type="EMBL" id="KGF55594.1"/>
    </source>
</evidence>
<dbReference type="RefSeq" id="WP_044940989.1">
    <property type="nucleotide sequence ID" value="NZ_KN174163.1"/>
</dbReference>
<reference evidence="1 2" key="1">
    <citation type="submission" date="2011-08" db="EMBL/GenBank/DDBJ databases">
        <title>The Genome Sequence of Clostridium orbiscindens 1_3_50AFAA.</title>
        <authorList>
            <consortium name="The Broad Institute Genome Sequencing Platform"/>
            <person name="Earl A."/>
            <person name="Ward D."/>
            <person name="Feldgarden M."/>
            <person name="Gevers D."/>
            <person name="Daigneault M."/>
            <person name="Strauss J."/>
            <person name="Allen-Vercoe E."/>
            <person name="Young S.K."/>
            <person name="Zeng Q."/>
            <person name="Gargeya S."/>
            <person name="Fitzgerald M."/>
            <person name="Haas B."/>
            <person name="Abouelleil A."/>
            <person name="Alvarado L."/>
            <person name="Arachchi H.M."/>
            <person name="Berlin A."/>
            <person name="Brown A."/>
            <person name="Chapman S.B."/>
            <person name="Chen Z."/>
            <person name="Dunbar C."/>
            <person name="Freedman E."/>
            <person name="Gearin G."/>
            <person name="Gellesch M."/>
            <person name="Goldberg J."/>
            <person name="Griggs A."/>
            <person name="Gujja S."/>
            <person name="Heiman D."/>
            <person name="Howarth C."/>
            <person name="Larson L."/>
            <person name="Lui A."/>
            <person name="MacDonald P.J.P."/>
            <person name="Montmayeur A."/>
            <person name="Murphy C."/>
            <person name="Neiman D."/>
            <person name="Pearson M."/>
            <person name="Priest M."/>
            <person name="Roberts A."/>
            <person name="Saif S."/>
            <person name="Shea T."/>
            <person name="Shenoy N."/>
            <person name="Sisk P."/>
            <person name="Stolte C."/>
            <person name="Sykes S."/>
            <person name="Wortman J."/>
            <person name="Nusbaum C."/>
            <person name="Birren B."/>
        </authorList>
    </citation>
    <scope>NUCLEOTIDE SEQUENCE [LARGE SCALE GENOMIC DNA]</scope>
    <source>
        <strain evidence="1 2">1_3_50AFAA</strain>
    </source>
</reference>
<dbReference type="HOGENOM" id="CLU_094470_0_0_9"/>